<sequence>MDYSSSQCGGCGHTCANSGNDYKGEIERKLYPTRDGRKLGPPLVRLASDRFFRARSGSGPTGGHLPQRKLHCPPPPEMQKIRESRLNIHA</sequence>
<accession>A0AAV1YAI8</accession>
<organism evidence="2 3">
    <name type="scientific">Lupinus luteus</name>
    <name type="common">European yellow lupine</name>
    <dbReference type="NCBI Taxonomy" id="3873"/>
    <lineage>
        <taxon>Eukaryota</taxon>
        <taxon>Viridiplantae</taxon>
        <taxon>Streptophyta</taxon>
        <taxon>Embryophyta</taxon>
        <taxon>Tracheophyta</taxon>
        <taxon>Spermatophyta</taxon>
        <taxon>Magnoliopsida</taxon>
        <taxon>eudicotyledons</taxon>
        <taxon>Gunneridae</taxon>
        <taxon>Pentapetalae</taxon>
        <taxon>rosids</taxon>
        <taxon>fabids</taxon>
        <taxon>Fabales</taxon>
        <taxon>Fabaceae</taxon>
        <taxon>Papilionoideae</taxon>
        <taxon>50 kb inversion clade</taxon>
        <taxon>genistoids sensu lato</taxon>
        <taxon>core genistoids</taxon>
        <taxon>Genisteae</taxon>
        <taxon>Lupinus</taxon>
    </lineage>
</organism>
<reference evidence="2 3" key="1">
    <citation type="submission" date="2024-03" db="EMBL/GenBank/DDBJ databases">
        <authorList>
            <person name="Martinez-Hernandez J."/>
        </authorList>
    </citation>
    <scope>NUCLEOTIDE SEQUENCE [LARGE SCALE GENOMIC DNA]</scope>
</reference>
<dbReference type="EMBL" id="CAXHTB010000022">
    <property type="protein sequence ID" value="CAL0329965.1"/>
    <property type="molecule type" value="Genomic_DNA"/>
</dbReference>
<name>A0AAV1YAI8_LUPLU</name>
<gene>
    <name evidence="2" type="ORF">LLUT_LOCUS31025</name>
</gene>
<dbReference type="Proteomes" id="UP001497480">
    <property type="component" value="Unassembled WGS sequence"/>
</dbReference>
<feature type="compositionally biased region" description="Basic and acidic residues" evidence="1">
    <location>
        <begin position="79"/>
        <end position="90"/>
    </location>
</feature>
<keyword evidence="3" id="KW-1185">Reference proteome</keyword>
<feature type="region of interest" description="Disordered" evidence="1">
    <location>
        <begin position="54"/>
        <end position="90"/>
    </location>
</feature>
<evidence type="ECO:0000313" key="3">
    <source>
        <dbReference type="Proteomes" id="UP001497480"/>
    </source>
</evidence>
<dbReference type="AlphaFoldDB" id="A0AAV1YAI8"/>
<proteinExistence type="predicted"/>
<evidence type="ECO:0000313" key="2">
    <source>
        <dbReference type="EMBL" id="CAL0329965.1"/>
    </source>
</evidence>
<evidence type="ECO:0000256" key="1">
    <source>
        <dbReference type="SAM" id="MobiDB-lite"/>
    </source>
</evidence>
<protein>
    <submittedName>
        <fullName evidence="2">Uncharacterized protein</fullName>
    </submittedName>
</protein>
<comment type="caution">
    <text evidence="2">The sequence shown here is derived from an EMBL/GenBank/DDBJ whole genome shotgun (WGS) entry which is preliminary data.</text>
</comment>